<accession>A0ABV2CU65</accession>
<gene>
    <name evidence="3" type="ORF">ABVT11_16595</name>
</gene>
<feature type="transmembrane region" description="Helical" evidence="2">
    <location>
        <begin position="33"/>
        <end position="56"/>
    </location>
</feature>
<keyword evidence="4" id="KW-1185">Reference proteome</keyword>
<organism evidence="3 4">
    <name type="scientific">Uliginosibacterium paludis</name>
    <dbReference type="NCBI Taxonomy" id="1615952"/>
    <lineage>
        <taxon>Bacteria</taxon>
        <taxon>Pseudomonadati</taxon>
        <taxon>Pseudomonadota</taxon>
        <taxon>Betaproteobacteria</taxon>
        <taxon>Rhodocyclales</taxon>
        <taxon>Zoogloeaceae</taxon>
        <taxon>Uliginosibacterium</taxon>
    </lineage>
</organism>
<evidence type="ECO:0000256" key="2">
    <source>
        <dbReference type="SAM" id="Phobius"/>
    </source>
</evidence>
<feature type="region of interest" description="Disordered" evidence="1">
    <location>
        <begin position="1"/>
        <end position="23"/>
    </location>
</feature>
<feature type="transmembrane region" description="Helical" evidence="2">
    <location>
        <begin position="63"/>
        <end position="83"/>
    </location>
</feature>
<keyword evidence="2" id="KW-1133">Transmembrane helix</keyword>
<proteinExistence type="predicted"/>
<sequence length="109" mass="11623">MTTTSTADAQATAKPGPRPIQRDWVSRTLGGTLLGFTMAIGCSGLLTVVLAAADVALGTRAQLAMWLVPPVWLSVLGACFMFASGLRTWLWLGLANLVVFGAYFIARFF</sequence>
<evidence type="ECO:0000256" key="1">
    <source>
        <dbReference type="SAM" id="MobiDB-lite"/>
    </source>
</evidence>
<evidence type="ECO:0008006" key="5">
    <source>
        <dbReference type="Google" id="ProtNLM"/>
    </source>
</evidence>
<dbReference type="Proteomes" id="UP001548590">
    <property type="component" value="Unassembled WGS sequence"/>
</dbReference>
<evidence type="ECO:0000313" key="3">
    <source>
        <dbReference type="EMBL" id="MET1491459.1"/>
    </source>
</evidence>
<evidence type="ECO:0000313" key="4">
    <source>
        <dbReference type="Proteomes" id="UP001548590"/>
    </source>
</evidence>
<dbReference type="EMBL" id="JBEWLZ010000012">
    <property type="protein sequence ID" value="MET1491459.1"/>
    <property type="molecule type" value="Genomic_DNA"/>
</dbReference>
<feature type="transmembrane region" description="Helical" evidence="2">
    <location>
        <begin position="89"/>
        <end position="106"/>
    </location>
</feature>
<feature type="compositionally biased region" description="Low complexity" evidence="1">
    <location>
        <begin position="1"/>
        <end position="13"/>
    </location>
</feature>
<keyword evidence="2" id="KW-0472">Membrane</keyword>
<keyword evidence="2" id="KW-0812">Transmembrane</keyword>
<protein>
    <recommendedName>
        <fullName evidence="5">DUF3649 domain-containing protein</fullName>
    </recommendedName>
</protein>
<reference evidence="3 4" key="1">
    <citation type="submission" date="2024-07" db="EMBL/GenBank/DDBJ databases">
        <title>Uliginosibacterium paludis KCTC:42655.</title>
        <authorList>
            <person name="Kim M.K."/>
        </authorList>
    </citation>
    <scope>NUCLEOTIDE SEQUENCE [LARGE SCALE GENOMIC DNA]</scope>
    <source>
        <strain evidence="3 4">KCTC 42655</strain>
    </source>
</reference>
<name>A0ABV2CU65_9RHOO</name>
<comment type="caution">
    <text evidence="3">The sequence shown here is derived from an EMBL/GenBank/DDBJ whole genome shotgun (WGS) entry which is preliminary data.</text>
</comment>
<dbReference type="RefSeq" id="WP_345927467.1">
    <property type="nucleotide sequence ID" value="NZ_JBDIVF010000004.1"/>
</dbReference>